<dbReference type="AlphaFoldDB" id="A0A2M7SFK1"/>
<dbReference type="PANTHER" id="PTHR39081">
    <property type="entry name" value="MUT7-C DOMAIN-CONTAINING PROTEIN"/>
    <property type="match status" value="1"/>
</dbReference>
<gene>
    <name evidence="2" type="ORF">COY52_01400</name>
</gene>
<sequence length="157" mass="18215">MNDARCTRFIADSMLGRLAKWLRVLGFDTLYKPDCKKEDMILRSLREKRVILTRNTRLSKSVGLQVVFLADTEVKNQINQIINELNLKIDKSSIFIRCTICNEIALTVPKEQVKDKVPEYVYNTQKEFRICPACKRIYWAGTHSESVARMLAEINIC</sequence>
<comment type="caution">
    <text evidence="2">The sequence shown here is derived from an EMBL/GenBank/DDBJ whole genome shotgun (WGS) entry which is preliminary data.</text>
</comment>
<reference evidence="3" key="1">
    <citation type="submission" date="2017-09" db="EMBL/GenBank/DDBJ databases">
        <title>Depth-based differentiation of microbial function through sediment-hosted aquifers and enrichment of novel symbionts in the deep terrestrial subsurface.</title>
        <authorList>
            <person name="Probst A.J."/>
            <person name="Ladd B."/>
            <person name="Jarett J.K."/>
            <person name="Geller-Mcgrath D.E."/>
            <person name="Sieber C.M.K."/>
            <person name="Emerson J.B."/>
            <person name="Anantharaman K."/>
            <person name="Thomas B.C."/>
            <person name="Malmstrom R."/>
            <person name="Stieglmeier M."/>
            <person name="Klingl A."/>
            <person name="Woyke T."/>
            <person name="Ryan C.M."/>
            <person name="Banfield J.F."/>
        </authorList>
    </citation>
    <scope>NUCLEOTIDE SEQUENCE [LARGE SCALE GENOMIC DNA]</scope>
</reference>
<accession>A0A2M7SFK1</accession>
<evidence type="ECO:0000313" key="3">
    <source>
        <dbReference type="Proteomes" id="UP000229307"/>
    </source>
</evidence>
<organism evidence="2 3">
    <name type="scientific">Candidatus Desantisbacteria bacterium CG_4_10_14_0_8_um_filter_48_22</name>
    <dbReference type="NCBI Taxonomy" id="1974543"/>
    <lineage>
        <taxon>Bacteria</taxon>
        <taxon>Candidatus Desantisiibacteriota</taxon>
    </lineage>
</organism>
<evidence type="ECO:0000313" key="2">
    <source>
        <dbReference type="EMBL" id="PIZ18063.1"/>
    </source>
</evidence>
<feature type="domain" description="Mut7-C RNAse" evidence="1">
    <location>
        <begin position="7"/>
        <end position="150"/>
    </location>
</feature>
<dbReference type="Pfam" id="PF01927">
    <property type="entry name" value="Mut7-C"/>
    <property type="match status" value="1"/>
</dbReference>
<dbReference type="Proteomes" id="UP000229307">
    <property type="component" value="Unassembled WGS sequence"/>
</dbReference>
<dbReference type="EMBL" id="PFMR01000042">
    <property type="protein sequence ID" value="PIZ18063.1"/>
    <property type="molecule type" value="Genomic_DNA"/>
</dbReference>
<dbReference type="PANTHER" id="PTHR39081:SF1">
    <property type="entry name" value="MUT7-C RNASE DOMAIN-CONTAINING PROTEIN"/>
    <property type="match status" value="1"/>
</dbReference>
<name>A0A2M7SFK1_9BACT</name>
<protein>
    <recommendedName>
        <fullName evidence="1">Mut7-C RNAse domain-containing protein</fullName>
    </recommendedName>
</protein>
<dbReference type="InterPro" id="IPR002782">
    <property type="entry name" value="Mut7-C_RNAse_dom"/>
</dbReference>
<proteinExistence type="predicted"/>
<evidence type="ECO:0000259" key="1">
    <source>
        <dbReference type="Pfam" id="PF01927"/>
    </source>
</evidence>